<proteinExistence type="predicted"/>
<reference evidence="1 2" key="1">
    <citation type="journal article" date="2024" name="G3 (Bethesda)">
        <title>Genome assembly of Hibiscus sabdariffa L. provides insights into metabolisms of medicinal natural products.</title>
        <authorList>
            <person name="Kim T."/>
        </authorList>
    </citation>
    <scope>NUCLEOTIDE SEQUENCE [LARGE SCALE GENOMIC DNA]</scope>
    <source>
        <strain evidence="1">TK-2024</strain>
        <tissue evidence="1">Old leaves</tissue>
    </source>
</reference>
<protein>
    <submittedName>
        <fullName evidence="1">Uncharacterized protein</fullName>
    </submittedName>
</protein>
<dbReference type="EMBL" id="JBBPBN010000365">
    <property type="protein sequence ID" value="KAK8488100.1"/>
    <property type="molecule type" value="Genomic_DNA"/>
</dbReference>
<keyword evidence="2" id="KW-1185">Reference proteome</keyword>
<dbReference type="Proteomes" id="UP001396334">
    <property type="component" value="Unassembled WGS sequence"/>
</dbReference>
<sequence>MGVGPAHACAHPFKGRGIGVTQLPEHLSQRMERTLRKGAIHLPESADFRPLSDKSTVVLWHFILFWLRRVLPPLTLPGYGFPFTRIPRLWNPFDLSLSTLSMRHSSPVAESRVKPAREGRIGLVL</sequence>
<comment type="caution">
    <text evidence="1">The sequence shown here is derived from an EMBL/GenBank/DDBJ whole genome shotgun (WGS) entry which is preliminary data.</text>
</comment>
<evidence type="ECO:0000313" key="1">
    <source>
        <dbReference type="EMBL" id="KAK8488100.1"/>
    </source>
</evidence>
<organism evidence="1 2">
    <name type="scientific">Hibiscus sabdariffa</name>
    <name type="common">roselle</name>
    <dbReference type="NCBI Taxonomy" id="183260"/>
    <lineage>
        <taxon>Eukaryota</taxon>
        <taxon>Viridiplantae</taxon>
        <taxon>Streptophyta</taxon>
        <taxon>Embryophyta</taxon>
        <taxon>Tracheophyta</taxon>
        <taxon>Spermatophyta</taxon>
        <taxon>Magnoliopsida</taxon>
        <taxon>eudicotyledons</taxon>
        <taxon>Gunneridae</taxon>
        <taxon>Pentapetalae</taxon>
        <taxon>rosids</taxon>
        <taxon>malvids</taxon>
        <taxon>Malvales</taxon>
        <taxon>Malvaceae</taxon>
        <taxon>Malvoideae</taxon>
        <taxon>Hibiscus</taxon>
    </lineage>
</organism>
<accession>A0ABR2A663</accession>
<evidence type="ECO:0000313" key="2">
    <source>
        <dbReference type="Proteomes" id="UP001396334"/>
    </source>
</evidence>
<name>A0ABR2A663_9ROSI</name>
<gene>
    <name evidence="1" type="ORF">V6N11_019770</name>
</gene>